<organism evidence="2 3">
    <name type="scientific">Sharpea porci</name>
    <dbReference type="NCBI Taxonomy" id="2652286"/>
    <lineage>
        <taxon>Bacteria</taxon>
        <taxon>Bacillati</taxon>
        <taxon>Bacillota</taxon>
        <taxon>Erysipelotrichia</taxon>
        <taxon>Erysipelotrichales</taxon>
        <taxon>Coprobacillaceae</taxon>
        <taxon>Sharpea</taxon>
    </lineage>
</organism>
<dbReference type="Proteomes" id="UP000442619">
    <property type="component" value="Unassembled WGS sequence"/>
</dbReference>
<dbReference type="NCBIfam" id="NF033550">
    <property type="entry name" value="transpos_ISL3"/>
    <property type="match status" value="1"/>
</dbReference>
<evidence type="ECO:0000313" key="3">
    <source>
        <dbReference type="Proteomes" id="UP000442619"/>
    </source>
</evidence>
<dbReference type="Pfam" id="PF01610">
    <property type="entry name" value="DDE_Tnp_ISL3"/>
    <property type="match status" value="1"/>
</dbReference>
<reference evidence="2 3" key="1">
    <citation type="submission" date="2019-08" db="EMBL/GenBank/DDBJ databases">
        <title>In-depth cultivation of the pig gut microbiome towards novel bacterial diversity and tailored functional studies.</title>
        <authorList>
            <person name="Wylensek D."/>
            <person name="Hitch T.C.A."/>
            <person name="Clavel T."/>
        </authorList>
    </citation>
    <scope>NUCLEOTIDE SEQUENCE [LARGE SCALE GENOMIC DNA]</scope>
    <source>
        <strain evidence="2 3">CA-Schmier-601-WT-3</strain>
    </source>
</reference>
<dbReference type="EMBL" id="VUNM01000020">
    <property type="protein sequence ID" value="MST89618.1"/>
    <property type="molecule type" value="Genomic_DNA"/>
</dbReference>
<dbReference type="PANTHER" id="PTHR33498">
    <property type="entry name" value="TRANSPOSASE FOR INSERTION SEQUENCE ELEMENT IS1557"/>
    <property type="match status" value="1"/>
</dbReference>
<dbReference type="RefSeq" id="WP_154516914.1">
    <property type="nucleotide sequence ID" value="NZ_VUNM01000020.1"/>
</dbReference>
<evidence type="ECO:0000259" key="1">
    <source>
        <dbReference type="Pfam" id="PF01610"/>
    </source>
</evidence>
<keyword evidence="3" id="KW-1185">Reference proteome</keyword>
<feature type="domain" description="Transposase IS204/IS1001/IS1096/IS1165 DDE" evidence="1">
    <location>
        <begin position="82"/>
        <end position="352"/>
    </location>
</feature>
<dbReference type="AlphaFoldDB" id="A0A844FUD7"/>
<accession>A0A844FUD7</accession>
<proteinExistence type="predicted"/>
<name>A0A844FUD7_9FIRM</name>
<dbReference type="InterPro" id="IPR002560">
    <property type="entry name" value="Transposase_DDE"/>
</dbReference>
<comment type="caution">
    <text evidence="2">The sequence shown here is derived from an EMBL/GenBank/DDBJ whole genome shotgun (WGS) entry which is preliminary data.</text>
</comment>
<sequence>MVSFKRLCCKDCGTSFYDHVPLADETTKIAKVTQLHILEDLKPFNSVFASVARKYDISTTKVISLFDENIQVRRHPLPRILLIDEFYFQRHSQQKYAFVMMNFENKVIVDIINSRWQNVLSDYFYSIDAEKGKGEKREKEKVEFVCSDLYEPYRSIIATYFKNATYLVDHFHVVKLVNDQLNNTRKREMRKHSDDKQSKEYRLLKFRYRLLMQYGPAIDIETYRFDSILGYHCVNKTVLDELLSISDDIKAFYDVKEAFMALDDIDEKSAAEHDLEKELDEIINRFHQLGTKEGVTISKTLKSWKREYLNSFTWVNGRRISNGPLEGKNNYIKKILSNANGYRNFNRARNKIMFSQNLHNEYDSGFSDLYIVDKILNNRKQKAK</sequence>
<dbReference type="InterPro" id="IPR047951">
    <property type="entry name" value="Transpos_ISL3"/>
</dbReference>
<protein>
    <submittedName>
        <fullName evidence="2">ISL3 family transposase</fullName>
    </submittedName>
</protein>
<gene>
    <name evidence="2" type="ORF">FYJ79_08555</name>
</gene>
<evidence type="ECO:0000313" key="2">
    <source>
        <dbReference type="EMBL" id="MST89618.1"/>
    </source>
</evidence>
<dbReference type="PANTHER" id="PTHR33498:SF1">
    <property type="entry name" value="TRANSPOSASE FOR INSERTION SEQUENCE ELEMENT IS1557"/>
    <property type="match status" value="1"/>
</dbReference>